<name>A0A9P6NRX9_9BASI</name>
<evidence type="ECO:0000313" key="3">
    <source>
        <dbReference type="Proteomes" id="UP000886653"/>
    </source>
</evidence>
<feature type="region of interest" description="Disordered" evidence="1">
    <location>
        <begin position="1"/>
        <end position="22"/>
    </location>
</feature>
<proteinExistence type="predicted"/>
<gene>
    <name evidence="2" type="ORF">CROQUDRAFT_713086</name>
</gene>
<reference evidence="2" key="1">
    <citation type="submission" date="2013-11" db="EMBL/GenBank/DDBJ databases">
        <title>Genome sequence of the fusiform rust pathogen reveals effectors for host alternation and coevolution with pine.</title>
        <authorList>
            <consortium name="DOE Joint Genome Institute"/>
            <person name="Smith K."/>
            <person name="Pendleton A."/>
            <person name="Kubisiak T."/>
            <person name="Anderson C."/>
            <person name="Salamov A."/>
            <person name="Aerts A."/>
            <person name="Riley R."/>
            <person name="Clum A."/>
            <person name="Lindquist E."/>
            <person name="Ence D."/>
            <person name="Campbell M."/>
            <person name="Kronenberg Z."/>
            <person name="Feau N."/>
            <person name="Dhillon B."/>
            <person name="Hamelin R."/>
            <person name="Burleigh J."/>
            <person name="Smith J."/>
            <person name="Yandell M."/>
            <person name="Nelson C."/>
            <person name="Grigoriev I."/>
            <person name="Davis J."/>
        </authorList>
    </citation>
    <scope>NUCLEOTIDE SEQUENCE</scope>
    <source>
        <strain evidence="2">G11</strain>
    </source>
</reference>
<keyword evidence="3" id="KW-1185">Reference proteome</keyword>
<protein>
    <submittedName>
        <fullName evidence="2">Uncharacterized protein</fullName>
    </submittedName>
</protein>
<accession>A0A9P6NRX9</accession>
<dbReference type="EMBL" id="MU167215">
    <property type="protein sequence ID" value="KAG0151123.1"/>
    <property type="molecule type" value="Genomic_DNA"/>
</dbReference>
<organism evidence="2 3">
    <name type="scientific">Cronartium quercuum f. sp. fusiforme G11</name>
    <dbReference type="NCBI Taxonomy" id="708437"/>
    <lineage>
        <taxon>Eukaryota</taxon>
        <taxon>Fungi</taxon>
        <taxon>Dikarya</taxon>
        <taxon>Basidiomycota</taxon>
        <taxon>Pucciniomycotina</taxon>
        <taxon>Pucciniomycetes</taxon>
        <taxon>Pucciniales</taxon>
        <taxon>Coleosporiaceae</taxon>
        <taxon>Cronartium</taxon>
    </lineage>
</organism>
<dbReference type="Proteomes" id="UP000886653">
    <property type="component" value="Unassembled WGS sequence"/>
</dbReference>
<sequence length="500" mass="57350">MGLKEEEEEDVPDEKAKKKSKKPFLSWAMSNVKRRLGKVKQTAYKRLGKTQAIKSPYPEEFSIPEIRLVYLQRPEISWAEETLRQLEPLIQFAGDIEGKLSSKKKRPGFYDSIQRDLQASSASSSNRAQSVPKKIGYLDELPQLNREMQKLYEDIDEAVNAIIALVPQLDGPINRIKTDLGSAGSPLAKYPDFIPVVELFGSNTIREPPEPKVVPKEQIEQLCNDLGLEKRQVNYLYWLQEDLKQLLFPIKGPDVTELEYWQTLEAMDRMSERCKNSEGYTKEAATKDLQNLLGAFPFMYRYIDCAAQYIPDKLDVMESLERTLTGQSLHGTTSSSRADTFIRLKDLLETHKSENSQTRRTKFEVMIGEAHDKHLQRVKNEFGTKVSWEDVLKRVVKLHQARGDLFDQNSKAARVEFLLSLYSPTNPFTFDSLEEAESLGLKVNSIKQLSKLRMAVGQFRTATRAQWLRVQRLRQIFDTYADILPEKLSSFITIVSNAVE</sequence>
<evidence type="ECO:0000313" key="2">
    <source>
        <dbReference type="EMBL" id="KAG0151123.1"/>
    </source>
</evidence>
<comment type="caution">
    <text evidence="2">The sequence shown here is derived from an EMBL/GenBank/DDBJ whole genome shotgun (WGS) entry which is preliminary data.</text>
</comment>
<evidence type="ECO:0000256" key="1">
    <source>
        <dbReference type="SAM" id="MobiDB-lite"/>
    </source>
</evidence>
<feature type="compositionally biased region" description="Acidic residues" evidence="1">
    <location>
        <begin position="1"/>
        <end position="12"/>
    </location>
</feature>
<dbReference type="AlphaFoldDB" id="A0A9P6NRX9"/>